<sequence length="92" mass="10887">DSKEKSDDSDDEAMLSRKVQWILAKKKKFDSKRHFKNEKKKEPTLYECNQPRHYKSEYPKLKKKDPAEKYEKKKGFLLTPLTGKGIVQVNIT</sequence>
<evidence type="ECO:0000313" key="2">
    <source>
        <dbReference type="Proteomes" id="UP000652761"/>
    </source>
</evidence>
<feature type="non-terminal residue" evidence="1">
    <location>
        <position position="1"/>
    </location>
</feature>
<gene>
    <name evidence="1" type="ORF">Taro_053262</name>
</gene>
<evidence type="ECO:0000313" key="1">
    <source>
        <dbReference type="EMBL" id="MQM20245.1"/>
    </source>
</evidence>
<feature type="non-terminal residue" evidence="1">
    <location>
        <position position="92"/>
    </location>
</feature>
<dbReference type="Proteomes" id="UP000652761">
    <property type="component" value="Unassembled WGS sequence"/>
</dbReference>
<accession>A0A843XMI8</accession>
<organism evidence="1 2">
    <name type="scientific">Colocasia esculenta</name>
    <name type="common">Wild taro</name>
    <name type="synonym">Arum esculentum</name>
    <dbReference type="NCBI Taxonomy" id="4460"/>
    <lineage>
        <taxon>Eukaryota</taxon>
        <taxon>Viridiplantae</taxon>
        <taxon>Streptophyta</taxon>
        <taxon>Embryophyta</taxon>
        <taxon>Tracheophyta</taxon>
        <taxon>Spermatophyta</taxon>
        <taxon>Magnoliopsida</taxon>
        <taxon>Liliopsida</taxon>
        <taxon>Araceae</taxon>
        <taxon>Aroideae</taxon>
        <taxon>Colocasieae</taxon>
        <taxon>Colocasia</taxon>
    </lineage>
</organism>
<proteinExistence type="predicted"/>
<protein>
    <submittedName>
        <fullName evidence="1">Uncharacterized protein</fullName>
    </submittedName>
</protein>
<keyword evidence="2" id="KW-1185">Reference proteome</keyword>
<reference evidence="1" key="1">
    <citation type="submission" date="2017-07" db="EMBL/GenBank/DDBJ databases">
        <title>Taro Niue Genome Assembly and Annotation.</title>
        <authorList>
            <person name="Atibalentja N."/>
            <person name="Keating K."/>
            <person name="Fields C.J."/>
        </authorList>
    </citation>
    <scope>NUCLEOTIDE SEQUENCE</scope>
    <source>
        <strain evidence="1">Niue_2</strain>
        <tissue evidence="1">Leaf</tissue>
    </source>
</reference>
<name>A0A843XMI8_COLES</name>
<dbReference type="AlphaFoldDB" id="A0A843XMI8"/>
<dbReference type="EMBL" id="NMUH01009633">
    <property type="protein sequence ID" value="MQM20245.1"/>
    <property type="molecule type" value="Genomic_DNA"/>
</dbReference>
<comment type="caution">
    <text evidence="1">The sequence shown here is derived from an EMBL/GenBank/DDBJ whole genome shotgun (WGS) entry which is preliminary data.</text>
</comment>